<dbReference type="EMBL" id="BSSA01000056">
    <property type="protein sequence ID" value="GLW75359.1"/>
    <property type="molecule type" value="Genomic_DNA"/>
</dbReference>
<evidence type="ECO:0000256" key="1">
    <source>
        <dbReference type="SAM" id="MobiDB-lite"/>
    </source>
</evidence>
<accession>A0A9W6QFV8</accession>
<evidence type="ECO:0000313" key="3">
    <source>
        <dbReference type="Proteomes" id="UP001165041"/>
    </source>
</evidence>
<gene>
    <name evidence="2" type="ORF">Kpho02_76560</name>
</gene>
<name>A0A9W6QFV8_9ACTN</name>
<organism evidence="2 3">
    <name type="scientific">Kitasatospora phosalacinea</name>
    <dbReference type="NCBI Taxonomy" id="2065"/>
    <lineage>
        <taxon>Bacteria</taxon>
        <taxon>Bacillati</taxon>
        <taxon>Actinomycetota</taxon>
        <taxon>Actinomycetes</taxon>
        <taxon>Kitasatosporales</taxon>
        <taxon>Streptomycetaceae</taxon>
        <taxon>Kitasatospora</taxon>
    </lineage>
</organism>
<evidence type="ECO:0000313" key="2">
    <source>
        <dbReference type="EMBL" id="GLW75359.1"/>
    </source>
</evidence>
<dbReference type="RefSeq" id="WP_285740887.1">
    <property type="nucleotide sequence ID" value="NZ_BSSA01000056.1"/>
</dbReference>
<sequence length="109" mass="11521">MLVTNKKLGAVCYIDDRAVTCTGNWTEAFATARHRMALTTDTAALGRVLVSTGTPPLPTSASTRTWSKRAPPTTGDVICTDQKTAAEHNAVVAALDDGSPLEPVSYAWS</sequence>
<feature type="region of interest" description="Disordered" evidence="1">
    <location>
        <begin position="52"/>
        <end position="74"/>
    </location>
</feature>
<comment type="caution">
    <text evidence="2">The sequence shown here is derived from an EMBL/GenBank/DDBJ whole genome shotgun (WGS) entry which is preliminary data.</text>
</comment>
<proteinExistence type="predicted"/>
<dbReference type="Proteomes" id="UP001165041">
    <property type="component" value="Unassembled WGS sequence"/>
</dbReference>
<reference evidence="2" key="1">
    <citation type="submission" date="2023-02" db="EMBL/GenBank/DDBJ databases">
        <title>Kitasatospora phosalacinea NBRC 14627.</title>
        <authorList>
            <person name="Ichikawa N."/>
            <person name="Sato H."/>
            <person name="Tonouchi N."/>
        </authorList>
    </citation>
    <scope>NUCLEOTIDE SEQUENCE</scope>
    <source>
        <strain evidence="2">NBRC 14627</strain>
    </source>
</reference>
<dbReference type="AlphaFoldDB" id="A0A9W6QFV8"/>
<feature type="compositionally biased region" description="Polar residues" evidence="1">
    <location>
        <begin position="52"/>
        <end position="65"/>
    </location>
</feature>
<protein>
    <submittedName>
        <fullName evidence="2">Uncharacterized protein</fullName>
    </submittedName>
</protein>